<evidence type="ECO:0000256" key="7">
    <source>
        <dbReference type="ARBA" id="ARBA00023194"/>
    </source>
</evidence>
<dbReference type="CDD" id="cd19543">
    <property type="entry name" value="DCL_NRPS"/>
    <property type="match status" value="1"/>
</dbReference>
<keyword evidence="6" id="KW-0677">Repeat</keyword>
<dbReference type="PANTHER" id="PTHR45527">
    <property type="entry name" value="NONRIBOSOMAL PEPTIDE SYNTHETASE"/>
    <property type="match status" value="1"/>
</dbReference>
<dbReference type="CDD" id="cd19534">
    <property type="entry name" value="E_NRPS"/>
    <property type="match status" value="1"/>
</dbReference>
<dbReference type="Pfam" id="PF00501">
    <property type="entry name" value="AMP-binding"/>
    <property type="match status" value="3"/>
</dbReference>
<dbReference type="Gene3D" id="2.30.38.10">
    <property type="entry name" value="Luciferase, Domain 3"/>
    <property type="match status" value="2"/>
</dbReference>
<dbReference type="GO" id="GO:0008610">
    <property type="term" value="P:lipid biosynthetic process"/>
    <property type="evidence" value="ECO:0007669"/>
    <property type="project" value="UniProtKB-ARBA"/>
</dbReference>
<dbReference type="Pfam" id="PF00550">
    <property type="entry name" value="PP-binding"/>
    <property type="match status" value="3"/>
</dbReference>
<evidence type="ECO:0000256" key="8">
    <source>
        <dbReference type="SAM" id="MobiDB-lite"/>
    </source>
</evidence>
<dbReference type="InterPro" id="IPR042099">
    <property type="entry name" value="ANL_N_sf"/>
</dbReference>
<dbReference type="SUPFAM" id="SSF52777">
    <property type="entry name" value="CoA-dependent acyltransferases"/>
    <property type="match status" value="8"/>
</dbReference>
<evidence type="ECO:0000256" key="2">
    <source>
        <dbReference type="ARBA" id="ARBA00006432"/>
    </source>
</evidence>
<keyword evidence="5" id="KW-0436">Ligase</keyword>
<proteinExistence type="inferred from homology"/>
<organism evidence="10">
    <name type="scientific">Fischerella sp. CENA298</name>
    <dbReference type="NCBI Taxonomy" id="1622126"/>
    <lineage>
        <taxon>Bacteria</taxon>
        <taxon>Bacillati</taxon>
        <taxon>Cyanobacteriota</taxon>
        <taxon>Cyanophyceae</taxon>
        <taxon>Nostocales</taxon>
        <taxon>Hapalosiphonaceae</taxon>
        <taxon>Fischerella</taxon>
    </lineage>
</organism>
<dbReference type="InterPro" id="IPR036736">
    <property type="entry name" value="ACP-like_sf"/>
</dbReference>
<dbReference type="InterPro" id="IPR010060">
    <property type="entry name" value="NRPS_synth"/>
</dbReference>
<dbReference type="InterPro" id="IPR025110">
    <property type="entry name" value="AMP-bd_C"/>
</dbReference>
<dbReference type="SUPFAM" id="SSF47336">
    <property type="entry name" value="ACP-like"/>
    <property type="match status" value="3"/>
</dbReference>
<evidence type="ECO:0000256" key="4">
    <source>
        <dbReference type="ARBA" id="ARBA00022553"/>
    </source>
</evidence>
<reference evidence="10" key="2">
    <citation type="submission" date="2018-04" db="EMBL/GenBank/DDBJ databases">
        <authorList>
            <person name="Go L.Y."/>
            <person name="Mitchell J.A."/>
        </authorList>
    </citation>
    <scope>NUCLEOTIDE SEQUENCE</scope>
    <source>
        <strain evidence="10">CENA298</strain>
    </source>
</reference>
<dbReference type="SUPFAM" id="SSF51735">
    <property type="entry name" value="NAD(P)-binding Rossmann-fold domains"/>
    <property type="match status" value="1"/>
</dbReference>
<dbReference type="InterPro" id="IPR020806">
    <property type="entry name" value="PKS_PP-bd"/>
</dbReference>
<feature type="domain" description="Carrier" evidence="9">
    <location>
        <begin position="3786"/>
        <end position="3861"/>
    </location>
</feature>
<dbReference type="GO" id="GO:0044550">
    <property type="term" value="P:secondary metabolite biosynthetic process"/>
    <property type="evidence" value="ECO:0007669"/>
    <property type="project" value="UniProtKB-ARBA"/>
</dbReference>
<dbReference type="Gene3D" id="3.30.300.30">
    <property type="match status" value="3"/>
</dbReference>
<dbReference type="FunFam" id="3.40.50.980:FF:000001">
    <property type="entry name" value="Non-ribosomal peptide synthetase"/>
    <property type="match status" value="2"/>
</dbReference>
<dbReference type="FunFam" id="1.10.1200.10:FF:000005">
    <property type="entry name" value="Nonribosomal peptide synthetase 1"/>
    <property type="match status" value="2"/>
</dbReference>
<dbReference type="GO" id="GO:0043041">
    <property type="term" value="P:amino acid activation for nonribosomal peptide biosynthetic process"/>
    <property type="evidence" value="ECO:0007669"/>
    <property type="project" value="TreeGrafter"/>
</dbReference>
<protein>
    <submittedName>
        <fullName evidence="10">Non-ribosomal peptide synthetase</fullName>
    </submittedName>
</protein>
<dbReference type="InterPro" id="IPR010071">
    <property type="entry name" value="AA_adenyl_dom"/>
</dbReference>
<evidence type="ECO:0000256" key="5">
    <source>
        <dbReference type="ARBA" id="ARBA00022598"/>
    </source>
</evidence>
<dbReference type="Gene3D" id="3.30.559.30">
    <property type="entry name" value="Nonribosomal peptide synthetase, condensation domain"/>
    <property type="match status" value="4"/>
</dbReference>
<dbReference type="InterPro" id="IPR020845">
    <property type="entry name" value="AMP-binding_CS"/>
</dbReference>
<dbReference type="NCBIfam" id="NF003417">
    <property type="entry name" value="PRK04813.1"/>
    <property type="match status" value="5"/>
</dbReference>
<keyword evidence="7" id="KW-0045">Antibiotic biosynthesis</keyword>
<comment type="cofactor">
    <cofactor evidence="1">
        <name>pantetheine 4'-phosphate</name>
        <dbReference type="ChEBI" id="CHEBI:47942"/>
    </cofactor>
</comment>
<dbReference type="Gene3D" id="3.30.559.10">
    <property type="entry name" value="Chloramphenicol acetyltransferase-like domain"/>
    <property type="match status" value="4"/>
</dbReference>
<dbReference type="FunFam" id="3.30.559.10:FF:000012">
    <property type="entry name" value="Non-ribosomal peptide synthetase"/>
    <property type="match status" value="2"/>
</dbReference>
<dbReference type="Pfam" id="PF07993">
    <property type="entry name" value="NAD_binding_4"/>
    <property type="match status" value="1"/>
</dbReference>
<dbReference type="FunFam" id="3.40.50.12780:FF:000012">
    <property type="entry name" value="Non-ribosomal peptide synthetase"/>
    <property type="match status" value="2"/>
</dbReference>
<dbReference type="CDD" id="cd17652">
    <property type="entry name" value="A_NRPS_CmdD_like"/>
    <property type="match status" value="1"/>
</dbReference>
<reference evidence="10" key="1">
    <citation type="journal article" date="2017" name="ACS Chem. Biol.">
        <title>Simultaneous Production of Anabaenopeptins and Namalides by the Cyanobacterium Nostoc sp. CENA543.</title>
        <authorList>
            <person name="Shishido T.K."/>
            <person name="Jokela J."/>
            <person name="Fewer D.P."/>
            <person name="Wahlsten M."/>
            <person name="Fiore M.F."/>
            <person name="Sivonen K."/>
        </authorList>
    </citation>
    <scope>NUCLEOTIDE SEQUENCE</scope>
    <source>
        <strain evidence="10">CENA298</strain>
    </source>
</reference>
<dbReference type="InterPro" id="IPR045851">
    <property type="entry name" value="AMP-bd_C_sf"/>
</dbReference>
<dbReference type="GO" id="GO:0005829">
    <property type="term" value="C:cytosol"/>
    <property type="evidence" value="ECO:0007669"/>
    <property type="project" value="TreeGrafter"/>
</dbReference>
<dbReference type="SUPFAM" id="SSF56801">
    <property type="entry name" value="Acetyl-CoA synthetase-like"/>
    <property type="match status" value="3"/>
</dbReference>
<dbReference type="InterPro" id="IPR000873">
    <property type="entry name" value="AMP-dep_synth/lig_dom"/>
</dbReference>
<dbReference type="InterPro" id="IPR036291">
    <property type="entry name" value="NAD(P)-bd_dom_sf"/>
</dbReference>
<dbReference type="Pfam" id="PF18563">
    <property type="entry name" value="TubC_N"/>
    <property type="match status" value="1"/>
</dbReference>
<dbReference type="FunFam" id="2.30.38.10:FF:000001">
    <property type="entry name" value="Non-ribosomal peptide synthetase PvdI"/>
    <property type="match status" value="2"/>
</dbReference>
<keyword evidence="4" id="KW-0597">Phosphoprotein</keyword>
<dbReference type="InterPro" id="IPR013120">
    <property type="entry name" value="FAR_NAD-bd"/>
</dbReference>
<dbReference type="CDD" id="cd05235">
    <property type="entry name" value="SDR_e1"/>
    <property type="match status" value="1"/>
</dbReference>
<dbReference type="PANTHER" id="PTHR45527:SF14">
    <property type="entry name" value="PLIPASTATIN SYNTHASE SUBUNIT B"/>
    <property type="match status" value="1"/>
</dbReference>
<dbReference type="NCBIfam" id="TIGR01733">
    <property type="entry name" value="AA-adenyl-dom"/>
    <property type="match status" value="3"/>
</dbReference>
<dbReference type="Pfam" id="PF00668">
    <property type="entry name" value="Condensation"/>
    <property type="match status" value="4"/>
</dbReference>
<dbReference type="InterPro" id="IPR041464">
    <property type="entry name" value="TubC_N"/>
</dbReference>
<dbReference type="PROSITE" id="PS00455">
    <property type="entry name" value="AMP_BINDING"/>
    <property type="match status" value="3"/>
</dbReference>
<evidence type="ECO:0000256" key="1">
    <source>
        <dbReference type="ARBA" id="ARBA00001957"/>
    </source>
</evidence>
<dbReference type="Pfam" id="PF13193">
    <property type="entry name" value="AMP-binding_C"/>
    <property type="match status" value="3"/>
</dbReference>
<dbReference type="GO" id="GO:0017000">
    <property type="term" value="P:antibiotic biosynthetic process"/>
    <property type="evidence" value="ECO:0007669"/>
    <property type="project" value="UniProtKB-KW"/>
</dbReference>
<evidence type="ECO:0000313" key="10">
    <source>
        <dbReference type="EMBL" id="AVK43258.1"/>
    </source>
</evidence>
<dbReference type="GO" id="GO:0016874">
    <property type="term" value="F:ligase activity"/>
    <property type="evidence" value="ECO:0007669"/>
    <property type="project" value="UniProtKB-KW"/>
</dbReference>
<evidence type="ECO:0000256" key="6">
    <source>
        <dbReference type="ARBA" id="ARBA00022737"/>
    </source>
</evidence>
<dbReference type="PROSITE" id="PS00012">
    <property type="entry name" value="PHOSPHOPANTETHEINE"/>
    <property type="match status" value="2"/>
</dbReference>
<dbReference type="Gene3D" id="1.10.1200.10">
    <property type="entry name" value="ACP-like"/>
    <property type="match status" value="3"/>
</dbReference>
<dbReference type="InterPro" id="IPR001242">
    <property type="entry name" value="Condensation_dom"/>
</dbReference>
<dbReference type="GO" id="GO:0031177">
    <property type="term" value="F:phosphopantetheine binding"/>
    <property type="evidence" value="ECO:0007669"/>
    <property type="project" value="InterPro"/>
</dbReference>
<dbReference type="InterPro" id="IPR006162">
    <property type="entry name" value="Ppantetheine_attach_site"/>
</dbReference>
<dbReference type="Gene3D" id="3.40.50.12780">
    <property type="entry name" value="N-terminal domain of ligase-like"/>
    <property type="match status" value="1"/>
</dbReference>
<dbReference type="InterPro" id="IPR044894">
    <property type="entry name" value="TubC_N_sf"/>
</dbReference>
<dbReference type="EMBL" id="MF741685">
    <property type="protein sequence ID" value="AVK43258.1"/>
    <property type="molecule type" value="Genomic_DNA"/>
</dbReference>
<dbReference type="NCBIfam" id="TIGR01746">
    <property type="entry name" value="Thioester-redct"/>
    <property type="match status" value="1"/>
</dbReference>
<dbReference type="Gene3D" id="1.10.10.1830">
    <property type="entry name" value="Non-ribosomal peptide synthase, adenylation domain"/>
    <property type="match status" value="1"/>
</dbReference>
<dbReference type="Gene3D" id="3.40.50.980">
    <property type="match status" value="6"/>
</dbReference>
<name>A0A2P1CYZ0_9CYAN</name>
<keyword evidence="3" id="KW-0596">Phosphopantetheine</keyword>
<dbReference type="InterPro" id="IPR010080">
    <property type="entry name" value="Thioester_reductase-like_dom"/>
</dbReference>
<evidence type="ECO:0000259" key="9">
    <source>
        <dbReference type="PROSITE" id="PS50075"/>
    </source>
</evidence>
<sequence>MAIFEFLSLLNTLDIKIWIEDNQLRYRAPKGVMTAEIRQELQERKTEILAFLQEAQTATELTSVTLVPMYRDQELPLSFAQQRMWFLYQLDGEISFYNESFQLRIVGNLSVTALEQSINEIIRRHEALRTNFPTVEGIPTQVIRPNLNITIPVINVQDFTEASVKQIVTQEVSQPFDLGTDPLVRATLLRQEPESHLLILTMHHIIIDGWSMGIFFKELEALYPAFTKGQRHPLPELTIQYADFALWQRQWLTKEVQQKQLDYWKQQLAGAPPLLELPTDYPRPPEQTFAGATQEFQIDAHLTSQLVALSQKSGVTLFMTLLTAFAVLLHRYSGQDDLCIGSPFANRDRRETNALIGFFVNTLVLRTQIAGNPSFSQLLEKIRSVVWDAHANQDIPFEQVVEALQPKRSLGYNPLFQVLFVLENFSLDTLELPGISLTPEMVERGTSRFDLSLSMWQTQDGLIGSWEYNSDLFAADTIARMISHFQTLLAAIVTDPHQRVGELPLLTPSERHQLLVEWNDTKADYPFDKCIHQLFEEQVEKTPDAVAVVFVDGQSPASRSRSVSDRKRVNQQLTYHQLNCRANQLAHYLRSLGVKPDTLVGICVERSLEMAIALLGILKAGGAYLPLDSEYPQDRLSFMLEDSQVSILLTQERLLDKLPQHQAKLICLDEIWEQIAQNNQDNPTTGVRAFHLANLIYTSGSTGRPKGVMVEHKGLCNLAQAQIQTFGVNSDSRVLQFASFSFDACISEILMALGSGATLYLGTKDSLMPGKPLLEQLRNYAITHITLPPSALAVMPPEELPTLQTIIVAGEACPAELIRQWSVGRNFFNAYGPTEASVCATIAKCNDHEKITIGRAIANVQVYILDEYLQPVPVGVPGELHIGGIGLARGYLNRPELTQEKFIPNPFQRGREQGAGSRGTIYQNSELRTQHGLNAPLPLTALLYKTGDLARYLPDGNIEYLGRIDNQVKIRGFRIELGEIEAALSQHESVQICSVIVREDNPGDKRLVAYVVGHQHHSPTISQLRAFLSSQLPQYMIPHAFVMLESLPLTPNGKVDRRALPAPDSREGLEVSFVAPRNKTEEILAQIWAEVLRVKQVGIYDNFFELGGDSILSIQILAKAKQAGLQLTLKQLFAHQAIAQLAAVAGTIKAIEVKQELATGTLPLTPIQHWFFEQNLSQPHHFNQAFLLSVPSDFKPELLQQVFKQLLVHHDALRLRFTKSDSTWQQIYSAPNDIVPFSYIDLSAIPESEQQATIEAKANLLQASLNLSENLLQVAFFYLGIDKRARLLIIINHLAIDGVSWRILLEDLQTAYQQLAQEKAIALPAKTTSFKDWSLKLTEYAQSQAIKSEVTYWLNESRVAVSPIPVDYIEGANTVAAANTVLLSLSEAETSALLHDVPKAYNTQINDVLLTALALVLSRWTHSQSVLFNLEGHGREDIVDGVDISRTIGWFTTIFPVVIELPATDNPADTLKSVKEQLRAIPNKGIGYGLLRYLSQDTEITSQLQAFPQAQISFNYLGQFDQLVNTTSWMQPASESSGKMHGLQNNRAYLLEIDSIIAGEQLRIEWTYSTNLHQHATIENLAQEFVKTLQSLIAHCSSPESGGYTPSDFPLVKLKQPELDQMLALVCKNKSGKTNWRNIEDIYPLSPMQAGILFESLYAPDSQAYFEQLIYTLSGHLNLPAFEQAWQQVVARHSILRTAFVWEQVDQPLQVVYRQVDVKVQTYDWQQLSAQEQQQKLEFLLQSQRQQAFQLSQAPLMHLSLIQLGVDSYQFVWNFHHLLLDGWSGPLIFKDLLYFYQAISQGETKTLQPAASYRNYIAWLQQQDLAQAKDFWGQKLQGFTSPTPLIIDKPSSNRKQLDSSYSEQKIQLTPEATTALQTFARQHQLTMNNLVQGTWALLLYRYSQETDVVFGATVSCRPPSLIGVESMVGLFINTLPVRVQVVGETEVLALLKDLQTQQVESEQYSHTSLVDIQGLSDIPRGTPLFESLVVFDNYPVDEAGQEKNYGFSIDNFYAIEQTNYPLTVMVIPGEELLVRISYDTNRFDDAAIARLLGHFQTLLSGIVANPKDRISQLPLLTAVEQQQLVDWNDTFVDYPQDKCIPQLFEEQVERTPNAVAVEFGNQQLTYYELNCRANSLAHYLKSLGVKPDVLVGICVERSIEMVVGLLGILKAGGAYLPLDPEYPTERLAFMLEDAQVSVLLTQQLLLDRLPQWEKAGGQGAGETSPRLGGLRHDGGLANPKGSRGEKPTTRAGASIKREDEVLSSPASDQPKLVCLDTDAQVISQTNQDNLISGVQANNLAYVIYTSGSTGKPKGVAMTQLTLCNLMLWQLENTTIPSGAKTLQFAPISFDVSFQEMFSTWFSGGTLLLITEELRRDALALLKFLEEKAVARLFVPFVALQQLAEVAVGSEKFASHLREIITAGEQLQITPAISQWFSKLNDCTLHNHYGPSETHAATSFTLSNSVEKWPLLPPIGQPIANTQIHILDKNLQPVPIGVPGELYIGGVTMARGYFNRPDLTQERFINNPFEKAGGSRLYKTGDLARYLPDRNIEYLGRIDSQVKIRGFRIELGEVEAALNQFEYVEGCCVIVREDTPGDTCTERLVLSGAEGSRSKRLVAYVVAHQDCTPTVSELRQFLKANLPEYMVPSAFVIMETLPLTPSGKVDRRALPAPDLQSTNSNKYVAPRTPIEELLAQIWAQVLKVEQVGIHDNFFELGGHSLLATQLVSRIRNIFNVELPLYELFTAPTVSELAQIIGQLQQESLELSAPPILPRAENSDLPMSLAQQRLWFLEQFDTNSVLYNIPTALRLVGNLKITALEQSLQEIIHRHEALRTNFITVDGKPRQIIREQVIAEREEGILSIVDLQDLSTTEQEITTQQLAQKQLIERFDLKRQALIRATLVLLNQTEQVLLVCMHHVVSDGWSMGVFVQELTQLYNAYFQGQPSPLAPLPIQYADFAIWQRNWLQGDVLQSQLSYWQQQLKDAPDVLSLPTDRPRPAVQTVAGAHQEFALSVELTNKLVKLSQQQGVTLFMTLLAAYDTLLYRYTGQSDILVGSPIANRDRSEIEGLIGFFVNTLVMRTNLAGNPRFSELLGRVRDMAMGAYTHQHLPFEMLVEALQPERDLSHTPLFQVMFNLQNSPVSELDLNGLTVSSVPLKSVTAAFDMTLFMQNTATSTSFGSAQDKSLSTSNGLVGVWEYNTDLFDHSTIKRMIGHFETLLEAVVSNPRERIDQLPILTAVEQQKLLVKWNDTQADYPRDKCLHQLFEQQAQLTPDAVAVVFDNQQLTYQELNTQANQLAHYLQSFGVGPEVLVGIYLERSLSMTVALLAVLKAGGGYVPLDIDYPQQRLAYISQDSQISVLIAQEKLLNFLPVEGVKVIVLDKEFEVLNSQSQENPVTQVKSENLACVLYTSGSTGKPKGVMLTHAALVNHSNAISEAFGLTSSDRVLQFAAFGFDVAVEEIFPTWFKGGTVVLRPAQMFSSFANFSQFIEQQQLSVLTLTPAYWHEWMVAVSQSYATVPQSLRLLTVGGDTVLPETVTMWQQLVGKRITCLNAYGPTEASVTAVVYDVQNFKPEKTNTVPIGRPVANTEIYILDRNLQPVPIGVKGELYIGGVRLARGYLNRPELTEEKFIPNPFKKGRGAGEQGSRGKILSSSEHLYKTGDIGRYLPDGNIEFIGRIDDVVKIRGFRVALGEIESLLVQHPDVIAQAVMLREDQPGHKQLVAYIVSSNPSLDQNELQSFLKQKLPNYMIPAAFVMLEALPLSANGKVDRRALPAPSQDINLTNFVLPYTPTQKLIADIWSSVLGTTRLGIHNNFFDMGGNSLRAIQVMSLLREVLKLELPLRYLFENPTVAELAEKVNSLQINQTDTINNDLKAEAILDSSIHIPTQPFEYINKPKRIFLTGVTGFLGSHLLHELLQQTQADIYCLIRATDVEQAQQRLQSQLKFYKLWEGIDSDRQGRGVAHRIIPVVGDLTKNYLGLSTSQFQQLASQIDVIYHCGAWINVIYPYSVLKGANVLGTQEIIRLASEIKVKPLHFISTTSVLAASSPNEAGLILESDPLDQSQVLDNGYIQSKWVAEKLVMQARDLGLPVSIYRASRITGHSRTGISNTDDLFCRLVKGCLQMKIAPDIDVEDNLTPVDYVSKMIVHLSHQQESLGKAFHLVNPESTPLKNLFNLIRSLGYPLQLVPVEQWHSEIAHYSNISDTDNLKFLSHIIPKTTIENYQEPQIDYQNTMNGLLNTNLMYPALDQNLLKTYISYFISSGFIDDQLVTEQMALGNKVN</sequence>
<feature type="domain" description="Carrier" evidence="9">
    <location>
        <begin position="1075"/>
        <end position="1149"/>
    </location>
</feature>
<dbReference type="NCBIfam" id="TIGR01720">
    <property type="entry name" value="NRPS-para261"/>
    <property type="match status" value="1"/>
</dbReference>
<accession>A0A2P1CYZ0</accession>
<dbReference type="CDD" id="cd17651">
    <property type="entry name" value="A_NRPS_VisG_like"/>
    <property type="match status" value="1"/>
</dbReference>
<dbReference type="PROSITE" id="PS50075">
    <property type="entry name" value="CARRIER"/>
    <property type="match status" value="3"/>
</dbReference>
<dbReference type="SMART" id="SM00823">
    <property type="entry name" value="PKS_PP"/>
    <property type="match status" value="2"/>
</dbReference>
<comment type="similarity">
    <text evidence="2">Belongs to the ATP-dependent AMP-binding enzyme family.</text>
</comment>
<dbReference type="CDD" id="cd19531">
    <property type="entry name" value="LCL_NRPS-like"/>
    <property type="match status" value="2"/>
</dbReference>
<evidence type="ECO:0000256" key="3">
    <source>
        <dbReference type="ARBA" id="ARBA00022450"/>
    </source>
</evidence>
<dbReference type="FunFam" id="3.30.300.30:FF:000010">
    <property type="entry name" value="Enterobactin synthetase component F"/>
    <property type="match status" value="3"/>
</dbReference>
<dbReference type="InterPro" id="IPR009081">
    <property type="entry name" value="PP-bd_ACP"/>
</dbReference>
<feature type="region of interest" description="Disordered" evidence="8">
    <location>
        <begin position="2215"/>
        <end position="2267"/>
    </location>
</feature>
<dbReference type="Gene3D" id="3.40.50.720">
    <property type="entry name" value="NAD(P)-binding Rossmann-like Domain"/>
    <property type="match status" value="1"/>
</dbReference>
<feature type="domain" description="Carrier" evidence="9">
    <location>
        <begin position="2684"/>
        <end position="2759"/>
    </location>
</feature>
<dbReference type="InterPro" id="IPR023213">
    <property type="entry name" value="CAT-like_dom_sf"/>
</dbReference>